<name>A0A519BKJ7_9DELT</name>
<protein>
    <submittedName>
        <fullName evidence="2">Uncharacterized protein</fullName>
    </submittedName>
</protein>
<keyword evidence="1" id="KW-0472">Membrane</keyword>
<keyword evidence="1" id="KW-0812">Transmembrane</keyword>
<dbReference type="Proteomes" id="UP000319296">
    <property type="component" value="Unassembled WGS sequence"/>
</dbReference>
<keyword evidence="1" id="KW-1133">Transmembrane helix</keyword>
<evidence type="ECO:0000313" key="2">
    <source>
        <dbReference type="EMBL" id="RZD17798.1"/>
    </source>
</evidence>
<proteinExistence type="predicted"/>
<organism evidence="2 3">
    <name type="scientific">Candidatus Acididesulfobacter diazotrophicus</name>
    <dbReference type="NCBI Taxonomy" id="2597226"/>
    <lineage>
        <taxon>Bacteria</taxon>
        <taxon>Deltaproteobacteria</taxon>
        <taxon>Candidatus Acidulodesulfobacterales</taxon>
        <taxon>Candidatus Acididesulfobacter</taxon>
    </lineage>
</organism>
<comment type="caution">
    <text evidence="2">The sequence shown here is derived from an EMBL/GenBank/DDBJ whole genome shotgun (WGS) entry which is preliminary data.</text>
</comment>
<accession>A0A519BKJ7</accession>
<reference evidence="2 3" key="1">
    <citation type="journal article" date="2019" name="ISME J.">
        <title>Insights into ecological role of a new deltaproteobacterial order Candidatus Acidulodesulfobacterales by metagenomics and metatranscriptomics.</title>
        <authorList>
            <person name="Tan S."/>
            <person name="Liu J."/>
            <person name="Fang Y."/>
            <person name="Hedlund B.P."/>
            <person name="Lian Z.H."/>
            <person name="Huang L.Y."/>
            <person name="Li J.T."/>
            <person name="Huang L.N."/>
            <person name="Li W.J."/>
            <person name="Jiang H.C."/>
            <person name="Dong H.L."/>
            <person name="Shu W.S."/>
        </authorList>
    </citation>
    <scope>NUCLEOTIDE SEQUENCE [LARGE SCALE GENOMIC DNA]</scope>
    <source>
        <strain evidence="2">AP1</strain>
    </source>
</reference>
<dbReference type="EMBL" id="SGBB01000022">
    <property type="protein sequence ID" value="RZD17798.1"/>
    <property type="molecule type" value="Genomic_DNA"/>
</dbReference>
<feature type="transmembrane region" description="Helical" evidence="1">
    <location>
        <begin position="7"/>
        <end position="26"/>
    </location>
</feature>
<evidence type="ECO:0000256" key="1">
    <source>
        <dbReference type="SAM" id="Phobius"/>
    </source>
</evidence>
<gene>
    <name evidence="2" type="ORF">EVG15_09380</name>
</gene>
<dbReference type="AlphaFoldDB" id="A0A519BKJ7"/>
<sequence>MLKDKGFSIFIFLTTITFIFIFSFILSNSAHANSNISNQHNDSNKNGKLNKEYYAENKKYLILNLSPHLKGYIYKKNQKVYYYYTKTKRYYYWNEGIWFNSKHLNSMFKITKQNKIPAPLKHGPLLRVKRKKTPAGFAALKVPPKPVKKGIPNAATEHLYDFPLTLHGLVIYQKKFN</sequence>
<evidence type="ECO:0000313" key="3">
    <source>
        <dbReference type="Proteomes" id="UP000319296"/>
    </source>
</evidence>